<gene>
    <name evidence="2" type="ORF">CYY_009473</name>
</gene>
<sequence length="971" mass="114688">MSQFKTTTNLFFSIFKNTYLFHYIFNLCKYQDKIAYSYYDIPLQFLCKKERFDLFDHRWKLGFNNNNDGGMVKYEHLLNIHYCDVIAFFKYNTCKERLQRVWDISFQVLKENMWDIRYDVQNDMDCVFLSLLQHGTNEMVDIFITFIYKDIKRLFYCGNTFQSLAKKVGLIGSIKVYQQSLVSLELVYKFPQNDYAYPCLVAASQEHKMELFIHIFYQILDQDPKKAGYVEFQIERMSQECSNFIIDHAPHHMIELFQFPFDGMCLDEEYMLKILKFRTDKYKSLLEKVIDYDKAYSMGNVKLLEFMYKHCPPSGTVALTSIPNIQTLQLYLNHSIHSDPYAALEGLCNNSLELYQLLHYKRFQFTSSSLDGCYEVIEFLYENGYLSEIPFQPNKIQRCFHQDIRIITMLHQVYDYEFQVSCYDFQRLALNGKVEAVEYLLKLHDYFATGEISKSCFEQIISNNSKNPQMFNLLMQHVSSLTNKTFIQGYLSGIRIGKYPTTMVVLEWMKEIYPNKCLFSQFSKFNFDRQEIQIPRVFKLLLHLYNQTPPISSDNDNCNSNNSNSSRNTSIIQVFSHLIVLIKYSMQNGHQKLLNYCMELLKQHHLYIPRDRLIENVTNLNCGYYEKSIIQTQHLWNHTKLYELLSYKPYYKRLCKYLDTSRNTKRISGSSGYATINKSIRLQCPQTHIKKIIQQTSSPKIQSNIINNKRKLAQRDNEDHEEENDEDDTIMCEHTGSEYEEVEQNGIKNTLIKSTEKGKKYSKEKLKESSKPEDIQAYIKPINKKIALVKDKIKKEKESKRKQKKKKDSHQVPETGPGYEYNMVIPSSDEKLTETEILSPINGQKERFRSKRNIQSETNTFEKNALENMQESNKTLKKMSNLLEKQTLFTGLALTETIRMNKIREKSLRKEFDINSDEEEDHGFHQILRKHVENLANSSMTNEQQPIDKATPTTHVVITEKMILKKRNLYI</sequence>
<dbReference type="EMBL" id="AJWJ01000718">
    <property type="protein sequence ID" value="KAF2069207.1"/>
    <property type="molecule type" value="Genomic_DNA"/>
</dbReference>
<reference evidence="2" key="1">
    <citation type="submission" date="2020-01" db="EMBL/GenBank/DDBJ databases">
        <title>Development of genomics and gene disruption for Polysphondylium violaceum indicates a role for the polyketide synthase stlB in stalk morphogenesis.</title>
        <authorList>
            <person name="Narita B."/>
            <person name="Kawabe Y."/>
            <person name="Kin K."/>
            <person name="Saito T."/>
            <person name="Gibbs R."/>
            <person name="Kuspa A."/>
            <person name="Muzny D."/>
            <person name="Queller D."/>
            <person name="Richards S."/>
            <person name="Strassman J."/>
            <person name="Sucgang R."/>
            <person name="Worley K."/>
            <person name="Schaap P."/>
        </authorList>
    </citation>
    <scope>NUCLEOTIDE SEQUENCE</scope>
    <source>
        <strain evidence="2">QSvi11</strain>
    </source>
</reference>
<protein>
    <submittedName>
        <fullName evidence="2">Uncharacterized protein</fullName>
    </submittedName>
</protein>
<keyword evidence="3" id="KW-1185">Reference proteome</keyword>
<dbReference type="Proteomes" id="UP000695562">
    <property type="component" value="Unassembled WGS sequence"/>
</dbReference>
<comment type="caution">
    <text evidence="2">The sequence shown here is derived from an EMBL/GenBank/DDBJ whole genome shotgun (WGS) entry which is preliminary data.</text>
</comment>
<organism evidence="2 3">
    <name type="scientific">Polysphondylium violaceum</name>
    <dbReference type="NCBI Taxonomy" id="133409"/>
    <lineage>
        <taxon>Eukaryota</taxon>
        <taxon>Amoebozoa</taxon>
        <taxon>Evosea</taxon>
        <taxon>Eumycetozoa</taxon>
        <taxon>Dictyostelia</taxon>
        <taxon>Dictyosteliales</taxon>
        <taxon>Dictyosteliaceae</taxon>
        <taxon>Polysphondylium</taxon>
    </lineage>
</organism>
<feature type="compositionally biased region" description="Acidic residues" evidence="1">
    <location>
        <begin position="719"/>
        <end position="730"/>
    </location>
</feature>
<evidence type="ECO:0000256" key="1">
    <source>
        <dbReference type="SAM" id="MobiDB-lite"/>
    </source>
</evidence>
<proteinExistence type="predicted"/>
<dbReference type="OrthoDB" id="24472at2759"/>
<evidence type="ECO:0000313" key="3">
    <source>
        <dbReference type="Proteomes" id="UP000695562"/>
    </source>
</evidence>
<dbReference type="AlphaFoldDB" id="A0A8J4PK48"/>
<feature type="region of interest" description="Disordered" evidence="1">
    <location>
        <begin position="794"/>
        <end position="823"/>
    </location>
</feature>
<feature type="region of interest" description="Disordered" evidence="1">
    <location>
        <begin position="710"/>
        <end position="731"/>
    </location>
</feature>
<evidence type="ECO:0000313" key="2">
    <source>
        <dbReference type="EMBL" id="KAF2069207.1"/>
    </source>
</evidence>
<accession>A0A8J4PK48</accession>
<name>A0A8J4PK48_9MYCE</name>